<dbReference type="RefSeq" id="WP_157565515.1">
    <property type="nucleotide sequence ID" value="NZ_WQKZ01000003.1"/>
</dbReference>
<dbReference type="Proteomes" id="UP000441336">
    <property type="component" value="Unassembled WGS sequence"/>
</dbReference>
<dbReference type="PROSITE" id="PS50932">
    <property type="entry name" value="HTH_LACI_2"/>
    <property type="match status" value="1"/>
</dbReference>
<dbReference type="CDD" id="cd06267">
    <property type="entry name" value="PBP1_LacI_sugar_binding-like"/>
    <property type="match status" value="1"/>
</dbReference>
<dbReference type="Pfam" id="PF00356">
    <property type="entry name" value="LacI"/>
    <property type="match status" value="1"/>
</dbReference>
<dbReference type="SUPFAM" id="SSF47413">
    <property type="entry name" value="lambda repressor-like DNA-binding domains"/>
    <property type="match status" value="1"/>
</dbReference>
<feature type="domain" description="HTH lacI-type" evidence="4">
    <location>
        <begin position="4"/>
        <end position="58"/>
    </location>
</feature>
<organism evidence="5 6">
    <name type="scientific">Hymenobacter ginkgonis</name>
    <dbReference type="NCBI Taxonomy" id="2682976"/>
    <lineage>
        <taxon>Bacteria</taxon>
        <taxon>Pseudomonadati</taxon>
        <taxon>Bacteroidota</taxon>
        <taxon>Cytophagia</taxon>
        <taxon>Cytophagales</taxon>
        <taxon>Hymenobacteraceae</taxon>
        <taxon>Hymenobacter</taxon>
    </lineage>
</organism>
<dbReference type="PANTHER" id="PTHR30146:SF109">
    <property type="entry name" value="HTH-TYPE TRANSCRIPTIONAL REGULATOR GALS"/>
    <property type="match status" value="1"/>
</dbReference>
<evidence type="ECO:0000256" key="3">
    <source>
        <dbReference type="ARBA" id="ARBA00023163"/>
    </source>
</evidence>
<accession>A0A7K1TEX2</accession>
<dbReference type="Gene3D" id="3.40.50.2300">
    <property type="match status" value="2"/>
</dbReference>
<dbReference type="AlphaFoldDB" id="A0A7K1TEX2"/>
<dbReference type="GO" id="GO:0000976">
    <property type="term" value="F:transcription cis-regulatory region binding"/>
    <property type="evidence" value="ECO:0007669"/>
    <property type="project" value="TreeGrafter"/>
</dbReference>
<gene>
    <name evidence="5" type="ORF">GO988_11535</name>
</gene>
<dbReference type="PANTHER" id="PTHR30146">
    <property type="entry name" value="LACI-RELATED TRANSCRIPTIONAL REPRESSOR"/>
    <property type="match status" value="1"/>
</dbReference>
<dbReference type="SUPFAM" id="SSF53822">
    <property type="entry name" value="Periplasmic binding protein-like I"/>
    <property type="match status" value="1"/>
</dbReference>
<proteinExistence type="predicted"/>
<keyword evidence="1" id="KW-0805">Transcription regulation</keyword>
<dbReference type="SMART" id="SM00354">
    <property type="entry name" value="HTH_LACI"/>
    <property type="match status" value="1"/>
</dbReference>
<dbReference type="EMBL" id="WQKZ01000003">
    <property type="protein sequence ID" value="MVN76957.1"/>
    <property type="molecule type" value="Genomic_DNA"/>
</dbReference>
<keyword evidence="2" id="KW-0238">DNA-binding</keyword>
<dbReference type="InterPro" id="IPR000843">
    <property type="entry name" value="HTH_LacI"/>
</dbReference>
<protein>
    <submittedName>
        <fullName evidence="5">Substrate-binding domain-containing protein</fullName>
    </submittedName>
</protein>
<keyword evidence="6" id="KW-1185">Reference proteome</keyword>
<reference evidence="5 6" key="1">
    <citation type="submission" date="2019-12" db="EMBL/GenBank/DDBJ databases">
        <title>Hymenobacter sp. HMF4947 Genome sequencing and assembly.</title>
        <authorList>
            <person name="Kang H."/>
            <person name="Cha I."/>
            <person name="Kim H."/>
            <person name="Joh K."/>
        </authorList>
    </citation>
    <scope>NUCLEOTIDE SEQUENCE [LARGE SCALE GENOMIC DNA]</scope>
    <source>
        <strain evidence="5 6">HMF4947</strain>
    </source>
</reference>
<dbReference type="CDD" id="cd01392">
    <property type="entry name" value="HTH_LacI"/>
    <property type="match status" value="1"/>
</dbReference>
<name>A0A7K1TEX2_9BACT</name>
<evidence type="ECO:0000313" key="5">
    <source>
        <dbReference type="EMBL" id="MVN76957.1"/>
    </source>
</evidence>
<evidence type="ECO:0000259" key="4">
    <source>
        <dbReference type="PROSITE" id="PS50932"/>
    </source>
</evidence>
<evidence type="ECO:0000256" key="1">
    <source>
        <dbReference type="ARBA" id="ARBA00023015"/>
    </source>
</evidence>
<dbReference type="InterPro" id="IPR028082">
    <property type="entry name" value="Peripla_BP_I"/>
</dbReference>
<sequence length="354" mass="39081">MKPVNLKKLAQELNLSIATVSRALNDRYDISQPTKDRVRALANKLNYEPNHHASSLRRNKSKTIGVVIPEVDNHFFSLAIKGIEEVARRNNYHVLIYLSHEDYQRELAVMRLLASGRVDGVLLSVASESQDFAHLDLLRERGIPVVLFDRVYAGKDMPKVTTDDYESGYRATQHLLEAGCRVIAHLTIAHTLSISQRRMQGYQAALQQFRVPYDEELVVCEAAGKPQSASLPQTLLTQRPDIDGIFAAVESLAMSSYEACHNLGLRIPKDVKIIGFSNLKTASLLAPPLTTITQPAYEIGKEAASVLFQAVVKNRLVSAAQSKELKSELIVRASTASTTLSSKEPVALALALGR</sequence>
<keyword evidence="3" id="KW-0804">Transcription</keyword>
<dbReference type="Gene3D" id="1.10.260.40">
    <property type="entry name" value="lambda repressor-like DNA-binding domains"/>
    <property type="match status" value="1"/>
</dbReference>
<comment type="caution">
    <text evidence="5">The sequence shown here is derived from an EMBL/GenBank/DDBJ whole genome shotgun (WGS) entry which is preliminary data.</text>
</comment>
<dbReference type="GO" id="GO:0003700">
    <property type="term" value="F:DNA-binding transcription factor activity"/>
    <property type="evidence" value="ECO:0007669"/>
    <property type="project" value="TreeGrafter"/>
</dbReference>
<evidence type="ECO:0000313" key="6">
    <source>
        <dbReference type="Proteomes" id="UP000441336"/>
    </source>
</evidence>
<dbReference type="InterPro" id="IPR001761">
    <property type="entry name" value="Peripla_BP/Lac1_sug-bd_dom"/>
</dbReference>
<dbReference type="Pfam" id="PF00532">
    <property type="entry name" value="Peripla_BP_1"/>
    <property type="match status" value="1"/>
</dbReference>
<evidence type="ECO:0000256" key="2">
    <source>
        <dbReference type="ARBA" id="ARBA00023125"/>
    </source>
</evidence>
<dbReference type="InterPro" id="IPR010982">
    <property type="entry name" value="Lambda_DNA-bd_dom_sf"/>
</dbReference>